<keyword evidence="4" id="KW-1185">Reference proteome</keyword>
<dbReference type="AlphaFoldDB" id="A0A1I4XTE1"/>
<dbReference type="OrthoDB" id="1467485at2"/>
<dbReference type="RefSeq" id="WP_090024376.1">
    <property type="nucleotide sequence ID" value="NZ_FOVD01000002.1"/>
</dbReference>
<sequence length="260" mass="30007">MNKFLLRALVLASVNIAVFADAQFRTRNRMDKLEDFDEQKFSWGFYLNGNRLDYRIVLHPRYGAEGNQNLVKSRESYSFGAGLIAKWRLNDHLDLRLEPGLQFAQRQLIFNTQSNDQYAAGTLTNPPFFPIALTEKDKVREIKSTLVDIPVLLELHGNRWYNSRPYIAGGVNYIVNLQSNSDSVDDNMQQVFRSTTHNFAWSAEMGIQFYFNKFKLTPAIRGTFFMNNEKVADNATTPPYWATAMSTLQTRAVMFVLKFE</sequence>
<dbReference type="InterPro" id="IPR025665">
    <property type="entry name" value="Beta-barrel_OMP_2"/>
</dbReference>
<organism evidence="3 4">
    <name type="scientific">Chryseobacterium oleae</name>
    <dbReference type="NCBI Taxonomy" id="491207"/>
    <lineage>
        <taxon>Bacteria</taxon>
        <taxon>Pseudomonadati</taxon>
        <taxon>Bacteroidota</taxon>
        <taxon>Flavobacteriia</taxon>
        <taxon>Flavobacteriales</taxon>
        <taxon>Weeksellaceae</taxon>
        <taxon>Chryseobacterium group</taxon>
        <taxon>Chryseobacterium</taxon>
    </lineage>
</organism>
<feature type="signal peptide" evidence="1">
    <location>
        <begin position="1"/>
        <end position="22"/>
    </location>
</feature>
<name>A0A1I4XTE1_CHROL</name>
<feature type="chain" id="PRO_5011550106" evidence="1">
    <location>
        <begin position="23"/>
        <end position="260"/>
    </location>
</feature>
<accession>A0A1I4XTE1</accession>
<evidence type="ECO:0000256" key="1">
    <source>
        <dbReference type="SAM" id="SignalP"/>
    </source>
</evidence>
<gene>
    <name evidence="3" type="ORF">SAMN05421594_2102</name>
</gene>
<reference evidence="4" key="1">
    <citation type="submission" date="2016-10" db="EMBL/GenBank/DDBJ databases">
        <authorList>
            <person name="Varghese N."/>
            <person name="Submissions S."/>
        </authorList>
    </citation>
    <scope>NUCLEOTIDE SEQUENCE [LARGE SCALE GENOMIC DNA]</scope>
    <source>
        <strain evidence="4">DSM 25575</strain>
    </source>
</reference>
<evidence type="ECO:0000259" key="2">
    <source>
        <dbReference type="Pfam" id="PF13568"/>
    </source>
</evidence>
<dbReference type="Proteomes" id="UP000198769">
    <property type="component" value="Unassembled WGS sequence"/>
</dbReference>
<dbReference type="EMBL" id="FOVD01000002">
    <property type="protein sequence ID" value="SFN29145.1"/>
    <property type="molecule type" value="Genomic_DNA"/>
</dbReference>
<protein>
    <submittedName>
        <fullName evidence="3">Probable protein-translocating porin PorT</fullName>
    </submittedName>
</protein>
<feature type="domain" description="Outer membrane protein beta-barrel" evidence="2">
    <location>
        <begin position="39"/>
        <end position="224"/>
    </location>
</feature>
<evidence type="ECO:0000313" key="3">
    <source>
        <dbReference type="EMBL" id="SFN29145.1"/>
    </source>
</evidence>
<dbReference type="Pfam" id="PF13568">
    <property type="entry name" value="OMP_b-brl_2"/>
    <property type="match status" value="1"/>
</dbReference>
<dbReference type="Gene3D" id="2.40.160.20">
    <property type="match status" value="1"/>
</dbReference>
<keyword evidence="1" id="KW-0732">Signal</keyword>
<evidence type="ECO:0000313" key="4">
    <source>
        <dbReference type="Proteomes" id="UP000198769"/>
    </source>
</evidence>
<proteinExistence type="predicted"/>